<dbReference type="AlphaFoldDB" id="A0AAD9UHG0"/>
<dbReference type="Proteomes" id="UP001209878">
    <property type="component" value="Unassembled WGS sequence"/>
</dbReference>
<protein>
    <submittedName>
        <fullName evidence="1">Uncharacterized protein</fullName>
    </submittedName>
</protein>
<organism evidence="1 2">
    <name type="scientific">Ridgeia piscesae</name>
    <name type="common">Tubeworm</name>
    <dbReference type="NCBI Taxonomy" id="27915"/>
    <lineage>
        <taxon>Eukaryota</taxon>
        <taxon>Metazoa</taxon>
        <taxon>Spiralia</taxon>
        <taxon>Lophotrochozoa</taxon>
        <taxon>Annelida</taxon>
        <taxon>Polychaeta</taxon>
        <taxon>Sedentaria</taxon>
        <taxon>Canalipalpata</taxon>
        <taxon>Sabellida</taxon>
        <taxon>Siboglinidae</taxon>
        <taxon>Ridgeia</taxon>
    </lineage>
</organism>
<gene>
    <name evidence="1" type="ORF">NP493_99g00000</name>
</gene>
<accession>A0AAD9UHG0</accession>
<name>A0AAD9UHG0_RIDPI</name>
<proteinExistence type="predicted"/>
<evidence type="ECO:0000313" key="2">
    <source>
        <dbReference type="Proteomes" id="UP001209878"/>
    </source>
</evidence>
<sequence length="102" mass="11474">MFGLSPIFHRSVCRLFSTDVRTSLILGGSDEISATAYACRACRCGWYNRPVTLPGPSTSDNDHRHRRHSITTASSKAMFAFRSLAYREQMARHLTSYEVGET</sequence>
<reference evidence="1" key="1">
    <citation type="journal article" date="2023" name="Mol. Biol. Evol.">
        <title>Third-Generation Sequencing Reveals the Adaptive Role of the Epigenome in Three Deep-Sea Polychaetes.</title>
        <authorList>
            <person name="Perez M."/>
            <person name="Aroh O."/>
            <person name="Sun Y."/>
            <person name="Lan Y."/>
            <person name="Juniper S.K."/>
            <person name="Young C.R."/>
            <person name="Angers B."/>
            <person name="Qian P.Y."/>
        </authorList>
    </citation>
    <scope>NUCLEOTIDE SEQUENCE</scope>
    <source>
        <strain evidence="1">R07B-5</strain>
    </source>
</reference>
<comment type="caution">
    <text evidence="1">The sequence shown here is derived from an EMBL/GenBank/DDBJ whole genome shotgun (WGS) entry which is preliminary data.</text>
</comment>
<dbReference type="EMBL" id="JAODUO010000099">
    <property type="protein sequence ID" value="KAK2189683.1"/>
    <property type="molecule type" value="Genomic_DNA"/>
</dbReference>
<evidence type="ECO:0000313" key="1">
    <source>
        <dbReference type="EMBL" id="KAK2189683.1"/>
    </source>
</evidence>
<keyword evidence="2" id="KW-1185">Reference proteome</keyword>